<dbReference type="Pfam" id="PF13460">
    <property type="entry name" value="NAD_binding_10"/>
    <property type="match status" value="1"/>
</dbReference>
<feature type="compositionally biased region" description="Polar residues" evidence="1">
    <location>
        <begin position="1"/>
        <end position="12"/>
    </location>
</feature>
<dbReference type="EMBL" id="CP104064">
    <property type="protein sequence ID" value="WAH35962.1"/>
    <property type="molecule type" value="Genomic_DNA"/>
</dbReference>
<organism evidence="3 4">
    <name type="scientific">Alicyclobacillus dauci</name>
    <dbReference type="NCBI Taxonomy" id="1475485"/>
    <lineage>
        <taxon>Bacteria</taxon>
        <taxon>Bacillati</taxon>
        <taxon>Bacillota</taxon>
        <taxon>Bacilli</taxon>
        <taxon>Bacillales</taxon>
        <taxon>Alicyclobacillaceae</taxon>
        <taxon>Alicyclobacillus</taxon>
    </lineage>
</organism>
<evidence type="ECO:0000313" key="4">
    <source>
        <dbReference type="Proteomes" id="UP001164803"/>
    </source>
</evidence>
<sequence>MEGSRATRSGTPTVKAKEDNRQVSTVLPGIMAKLLFPTGYQEMKSIEQIMKDTTLDWTVVRIVNPNVKHSGQGYSISLGDTKAKMGVSRENVARCMYDIARNNEFIRQMPIVFNE</sequence>
<protein>
    <submittedName>
        <fullName evidence="3">NAD(P)H-binding protein</fullName>
    </submittedName>
</protein>
<dbReference type="RefSeq" id="WP_268043255.1">
    <property type="nucleotide sequence ID" value="NZ_CP104064.1"/>
</dbReference>
<keyword evidence="4" id="KW-1185">Reference proteome</keyword>
<evidence type="ECO:0000259" key="2">
    <source>
        <dbReference type="Pfam" id="PF13460"/>
    </source>
</evidence>
<dbReference type="Proteomes" id="UP001164803">
    <property type="component" value="Chromosome"/>
</dbReference>
<gene>
    <name evidence="3" type="ORF">NZD86_17070</name>
</gene>
<dbReference type="Gene3D" id="3.40.50.720">
    <property type="entry name" value="NAD(P)-binding Rossmann-like Domain"/>
    <property type="match status" value="1"/>
</dbReference>
<dbReference type="InterPro" id="IPR016040">
    <property type="entry name" value="NAD(P)-bd_dom"/>
</dbReference>
<reference evidence="3" key="1">
    <citation type="submission" date="2022-08" db="EMBL/GenBank/DDBJ databases">
        <title>Alicyclobacillus dauci DSM2870, complete genome.</title>
        <authorList>
            <person name="Wang Q."/>
            <person name="Cai R."/>
            <person name="Wang Z."/>
        </authorList>
    </citation>
    <scope>NUCLEOTIDE SEQUENCE</scope>
    <source>
        <strain evidence="3">DSM 28700</strain>
    </source>
</reference>
<name>A0ABY6YZS7_9BACL</name>
<evidence type="ECO:0000256" key="1">
    <source>
        <dbReference type="SAM" id="MobiDB-lite"/>
    </source>
</evidence>
<feature type="domain" description="NAD(P)-binding" evidence="2">
    <location>
        <begin position="35"/>
        <end position="102"/>
    </location>
</feature>
<proteinExistence type="predicted"/>
<feature type="region of interest" description="Disordered" evidence="1">
    <location>
        <begin position="1"/>
        <end position="21"/>
    </location>
</feature>
<evidence type="ECO:0000313" key="3">
    <source>
        <dbReference type="EMBL" id="WAH35962.1"/>
    </source>
</evidence>
<accession>A0ABY6YZS7</accession>